<dbReference type="AlphaFoldDB" id="A0A919DVG0"/>
<dbReference type="GO" id="GO:0030497">
    <property type="term" value="P:fatty acid elongation"/>
    <property type="evidence" value="ECO:0007669"/>
    <property type="project" value="TreeGrafter"/>
</dbReference>
<dbReference type="InterPro" id="IPR036291">
    <property type="entry name" value="NAD(P)-bd_dom_sf"/>
</dbReference>
<dbReference type="Proteomes" id="UP000608024">
    <property type="component" value="Unassembled WGS sequence"/>
</dbReference>
<reference evidence="3" key="2">
    <citation type="submission" date="2020-09" db="EMBL/GenBank/DDBJ databases">
        <authorList>
            <person name="Sun Q."/>
            <person name="Ohkuma M."/>
        </authorList>
    </citation>
    <scope>NUCLEOTIDE SEQUENCE</scope>
    <source>
        <strain evidence="3">JCM 4784</strain>
    </source>
</reference>
<dbReference type="GO" id="GO:0016616">
    <property type="term" value="F:oxidoreductase activity, acting on the CH-OH group of donors, NAD or NADP as acceptor"/>
    <property type="evidence" value="ECO:0007669"/>
    <property type="project" value="TreeGrafter"/>
</dbReference>
<name>A0A919DVG0_9ACTN</name>
<reference evidence="3" key="1">
    <citation type="journal article" date="2014" name="Int. J. Syst. Evol. Microbiol.">
        <title>Complete genome sequence of Corynebacterium casei LMG S-19264T (=DSM 44701T), isolated from a smear-ripened cheese.</title>
        <authorList>
            <consortium name="US DOE Joint Genome Institute (JGI-PGF)"/>
            <person name="Walter F."/>
            <person name="Albersmeier A."/>
            <person name="Kalinowski J."/>
            <person name="Ruckert C."/>
        </authorList>
    </citation>
    <scope>NUCLEOTIDE SEQUENCE</scope>
    <source>
        <strain evidence="3">JCM 4784</strain>
    </source>
</reference>
<dbReference type="Pfam" id="PF13561">
    <property type="entry name" value="adh_short_C2"/>
    <property type="match status" value="2"/>
</dbReference>
<evidence type="ECO:0000313" key="4">
    <source>
        <dbReference type="Proteomes" id="UP000608024"/>
    </source>
</evidence>
<dbReference type="PRINTS" id="PR00080">
    <property type="entry name" value="SDRFAMILY"/>
</dbReference>
<dbReference type="PROSITE" id="PS00061">
    <property type="entry name" value="ADH_SHORT"/>
    <property type="match status" value="1"/>
</dbReference>
<dbReference type="PANTHER" id="PTHR42760:SF40">
    <property type="entry name" value="3-OXOACYL-[ACYL-CARRIER-PROTEIN] REDUCTASE, CHLOROPLASTIC"/>
    <property type="match status" value="1"/>
</dbReference>
<keyword evidence="4" id="KW-1185">Reference proteome</keyword>
<evidence type="ECO:0000256" key="2">
    <source>
        <dbReference type="SAM" id="MobiDB-lite"/>
    </source>
</evidence>
<dbReference type="CDD" id="cd05233">
    <property type="entry name" value="SDR_c"/>
    <property type="match status" value="1"/>
</dbReference>
<accession>A0A919DVG0</accession>
<dbReference type="EMBL" id="BNBT01000123">
    <property type="protein sequence ID" value="GHE82434.1"/>
    <property type="molecule type" value="Genomic_DNA"/>
</dbReference>
<dbReference type="PRINTS" id="PR00081">
    <property type="entry name" value="GDHRDH"/>
</dbReference>
<dbReference type="SUPFAM" id="SSF51735">
    <property type="entry name" value="NAD(P)-binding Rossmann-fold domains"/>
    <property type="match status" value="1"/>
</dbReference>
<dbReference type="PANTHER" id="PTHR42760">
    <property type="entry name" value="SHORT-CHAIN DEHYDROGENASES/REDUCTASES FAMILY MEMBER"/>
    <property type="match status" value="1"/>
</dbReference>
<comment type="similarity">
    <text evidence="1">Belongs to the short-chain dehydrogenases/reductases (SDR) family.</text>
</comment>
<dbReference type="InterPro" id="IPR002347">
    <property type="entry name" value="SDR_fam"/>
</dbReference>
<dbReference type="RefSeq" id="WP_190139069.1">
    <property type="nucleotide sequence ID" value="NZ_BNBT01000123.1"/>
</dbReference>
<protein>
    <submittedName>
        <fullName evidence="3">3-oxoacyl-ACP reductase</fullName>
    </submittedName>
</protein>
<feature type="region of interest" description="Disordered" evidence="2">
    <location>
        <begin position="78"/>
        <end position="110"/>
    </location>
</feature>
<comment type="caution">
    <text evidence="3">The sequence shown here is derived from an EMBL/GenBank/DDBJ whole genome shotgun (WGS) entry which is preliminary data.</text>
</comment>
<gene>
    <name evidence="3" type="primary">fabG</name>
    <name evidence="3" type="ORF">GCM10018785_58120</name>
</gene>
<sequence>MARTILVTGGGTGIGRAVALHFAGQGDEVIVTGRRPGPLERLAEEAGVRALICDHTRPEDLVRLIDALPPRLDVLVNNAGGNTDFDPDGDSGPAPEADTGSGGGSGPDGKAHLEAYARGFRANLDANLLSAALTTEAVRHRLAEGGAVVHIGSIAADQGGSYGAAKAGLATWNIGLAADLGARGVTANVVAPGYIADTEFFRDKLSAGRRDQLVAATATGRPGTPDDVAGAVAFLASPAARHVTGQVLNVNGGARATR</sequence>
<evidence type="ECO:0000313" key="3">
    <source>
        <dbReference type="EMBL" id="GHE82434.1"/>
    </source>
</evidence>
<dbReference type="InterPro" id="IPR020904">
    <property type="entry name" value="Sc_DH/Rdtase_CS"/>
</dbReference>
<organism evidence="3 4">
    <name type="scientific">Streptomyces longispororuber</name>
    <dbReference type="NCBI Taxonomy" id="68230"/>
    <lineage>
        <taxon>Bacteria</taxon>
        <taxon>Bacillati</taxon>
        <taxon>Actinomycetota</taxon>
        <taxon>Actinomycetes</taxon>
        <taxon>Kitasatosporales</taxon>
        <taxon>Streptomycetaceae</taxon>
        <taxon>Streptomyces</taxon>
    </lineage>
</organism>
<proteinExistence type="inferred from homology"/>
<evidence type="ECO:0000256" key="1">
    <source>
        <dbReference type="ARBA" id="ARBA00006484"/>
    </source>
</evidence>
<dbReference type="Gene3D" id="3.40.50.720">
    <property type="entry name" value="NAD(P)-binding Rossmann-like Domain"/>
    <property type="match status" value="1"/>
</dbReference>